<protein>
    <submittedName>
        <fullName evidence="2">Uncharacterized protein</fullName>
    </submittedName>
</protein>
<keyword evidence="3" id="KW-1185">Reference proteome</keyword>
<evidence type="ECO:0000256" key="1">
    <source>
        <dbReference type="SAM" id="SignalP"/>
    </source>
</evidence>
<comment type="caution">
    <text evidence="2">The sequence shown here is derived from an EMBL/GenBank/DDBJ whole genome shotgun (WGS) entry which is preliminary data.</text>
</comment>
<dbReference type="PROSITE" id="PS51257">
    <property type="entry name" value="PROKAR_LIPOPROTEIN"/>
    <property type="match status" value="1"/>
</dbReference>
<evidence type="ECO:0000313" key="3">
    <source>
        <dbReference type="Proteomes" id="UP000198462"/>
    </source>
</evidence>
<dbReference type="Proteomes" id="UP000198462">
    <property type="component" value="Unassembled WGS sequence"/>
</dbReference>
<keyword evidence="1" id="KW-0732">Signal</keyword>
<dbReference type="AlphaFoldDB" id="A0A219B3T2"/>
<organism evidence="2 3">
    <name type="scientific">Pacificimonas flava</name>
    <dbReference type="NCBI Taxonomy" id="1234595"/>
    <lineage>
        <taxon>Bacteria</taxon>
        <taxon>Pseudomonadati</taxon>
        <taxon>Pseudomonadota</taxon>
        <taxon>Alphaproteobacteria</taxon>
        <taxon>Sphingomonadales</taxon>
        <taxon>Sphingosinicellaceae</taxon>
        <taxon>Pacificimonas</taxon>
    </lineage>
</organism>
<proteinExistence type="predicted"/>
<evidence type="ECO:0000313" key="2">
    <source>
        <dbReference type="EMBL" id="OWV33007.1"/>
    </source>
</evidence>
<gene>
    <name evidence="2" type="ORF">B5C34_05710</name>
</gene>
<feature type="chain" id="PRO_5013324569" evidence="1">
    <location>
        <begin position="20"/>
        <end position="218"/>
    </location>
</feature>
<feature type="signal peptide" evidence="1">
    <location>
        <begin position="1"/>
        <end position="19"/>
    </location>
</feature>
<dbReference type="EMBL" id="NFZT01000001">
    <property type="protein sequence ID" value="OWV33007.1"/>
    <property type="molecule type" value="Genomic_DNA"/>
</dbReference>
<accession>A0A219B3T2</accession>
<name>A0A219B3T2_9SPHN</name>
<reference evidence="3" key="1">
    <citation type="submission" date="2017-05" db="EMBL/GenBank/DDBJ databases">
        <authorList>
            <person name="Lin X."/>
        </authorList>
    </citation>
    <scope>NUCLEOTIDE SEQUENCE [LARGE SCALE GENOMIC DNA]</scope>
    <source>
        <strain evidence="3">JLT2012</strain>
    </source>
</reference>
<sequence>MPIRVKTNLLPLAALLAFAACGQPDPADEDIARVGGDGEEGPVTAAGADAEAEAISSCLDQIWDAQTEEQRAFDRSHDEIGGVSISCGMSTTASQFVEALDALRAAAEAEDRAAILDALNIPFYYIDAGGETRQLDDRDEINRIFDDIFDERIMTLLKRLDLAEVTVVPGEGAFLELGSLWLVADHDGGQPKIVTVNHEALREAETVRAEVIESEADD</sequence>